<dbReference type="GO" id="GO:0003723">
    <property type="term" value="F:RNA binding"/>
    <property type="evidence" value="ECO:0007669"/>
    <property type="project" value="InterPro"/>
</dbReference>
<feature type="region of interest" description="Disordered" evidence="6">
    <location>
        <begin position="140"/>
        <end position="179"/>
    </location>
</feature>
<organism evidence="8">
    <name type="scientific">Pantala flavescens</name>
    <name type="common">Wandering glider dragonfly</name>
    <name type="synonym">Libellula flavescens</name>
    <dbReference type="NCBI Taxonomy" id="185825"/>
    <lineage>
        <taxon>Eukaryota</taxon>
        <taxon>Metazoa</taxon>
        <taxon>Ecdysozoa</taxon>
        <taxon>Arthropoda</taxon>
        <taxon>Hexapoda</taxon>
        <taxon>Insecta</taxon>
        <taxon>Pterygota</taxon>
        <taxon>Palaeoptera</taxon>
        <taxon>Odonata</taxon>
        <taxon>Epiprocta</taxon>
        <taxon>Anisoptera</taxon>
        <taxon>Libelluloidea</taxon>
        <taxon>Libellulidae</taxon>
        <taxon>Pantala</taxon>
    </lineage>
</organism>
<proteinExistence type="evidence at transcript level"/>
<dbReference type="InterPro" id="IPR008991">
    <property type="entry name" value="Translation_prot_SH3-like_sf"/>
</dbReference>
<comment type="similarity">
    <text evidence="1">Belongs to the eukaryotic ribosomal protein eL14 family.</text>
</comment>
<dbReference type="Gene3D" id="6.10.250.2270">
    <property type="match status" value="1"/>
</dbReference>
<evidence type="ECO:0000313" key="8">
    <source>
        <dbReference type="EMBL" id="AHB12461.1"/>
    </source>
</evidence>
<evidence type="ECO:0000256" key="5">
    <source>
        <dbReference type="ARBA" id="ARBA00035318"/>
    </source>
</evidence>
<feature type="domain" description="Large ribosomal subunit protein eL14" evidence="7">
    <location>
        <begin position="46"/>
        <end position="120"/>
    </location>
</feature>
<dbReference type="CDD" id="cd23702">
    <property type="entry name" value="eL14"/>
    <property type="match status" value="1"/>
</dbReference>
<evidence type="ECO:0000256" key="6">
    <source>
        <dbReference type="SAM" id="MobiDB-lite"/>
    </source>
</evidence>
<gene>
    <name evidence="8" type="primary">RPL14</name>
</gene>
<protein>
    <recommendedName>
        <fullName evidence="4">Large ribosomal subunit protein eL14</fullName>
    </recommendedName>
    <alternativeName>
        <fullName evidence="5">60S ribosomal protein L14</fullName>
    </alternativeName>
</protein>
<dbReference type="InterPro" id="IPR002784">
    <property type="entry name" value="Ribosomal_eL14_dom"/>
</dbReference>
<keyword evidence="3" id="KW-0687">Ribonucleoprotein</keyword>
<dbReference type="AlphaFoldDB" id="A0A109NI15"/>
<evidence type="ECO:0000256" key="4">
    <source>
        <dbReference type="ARBA" id="ARBA00035215"/>
    </source>
</evidence>
<dbReference type="InterPro" id="IPR039660">
    <property type="entry name" value="Ribosomal_eL14"/>
</dbReference>
<dbReference type="EMBL" id="KC507338">
    <property type="protein sequence ID" value="AHB12461.1"/>
    <property type="molecule type" value="mRNA"/>
</dbReference>
<dbReference type="GO" id="GO:0003735">
    <property type="term" value="F:structural constituent of ribosome"/>
    <property type="evidence" value="ECO:0007669"/>
    <property type="project" value="InterPro"/>
</dbReference>
<dbReference type="GO" id="GO:0042273">
    <property type="term" value="P:ribosomal large subunit biogenesis"/>
    <property type="evidence" value="ECO:0007669"/>
    <property type="project" value="TreeGrafter"/>
</dbReference>
<dbReference type="PANTHER" id="PTHR11127">
    <property type="entry name" value="60S RIBOSOMAL PROTEIN L14"/>
    <property type="match status" value="1"/>
</dbReference>
<dbReference type="Pfam" id="PF01929">
    <property type="entry name" value="Ribosomal_L14e"/>
    <property type="match status" value="1"/>
</dbReference>
<dbReference type="PANTHER" id="PTHR11127:SF2">
    <property type="entry name" value="LARGE RIBOSOMAL SUBUNIT PROTEIN EL14"/>
    <property type="match status" value="1"/>
</dbReference>
<accession>A0A109NI15</accession>
<sequence>MPFKKFVETGRVAYIAYGPLAGKLCAVVDVIDQTRALVDGPCTGVPRTSVRFNELHLTKYRIKFPFSASTRVVRKAWTAAKIDEKWAESAWAKKIEARKKRAEMTDFDRFKLGKARQVRNRIRTNSYFLVKKKVGARLFSKKKSPKAREAAKKIAAAKKEKKAPTKETKKPAGKKAEKK</sequence>
<evidence type="ECO:0000256" key="3">
    <source>
        <dbReference type="ARBA" id="ARBA00023274"/>
    </source>
</evidence>
<dbReference type="SUPFAM" id="SSF50104">
    <property type="entry name" value="Translation proteins SH3-like domain"/>
    <property type="match status" value="1"/>
</dbReference>
<name>A0A109NI15_PANFL</name>
<evidence type="ECO:0000259" key="7">
    <source>
        <dbReference type="Pfam" id="PF01929"/>
    </source>
</evidence>
<dbReference type="GO" id="GO:0006412">
    <property type="term" value="P:translation"/>
    <property type="evidence" value="ECO:0007669"/>
    <property type="project" value="InterPro"/>
</dbReference>
<reference evidence="8" key="1">
    <citation type="submission" date="2013-01" db="EMBL/GenBank/DDBJ databases">
        <title>Cladistic View on Selection, Multiple Evolutionary Constrains at Different Category Levels in Ribosomal Proteins and its Significance to Medicine.</title>
        <authorList>
            <person name="Wu H."/>
            <person name="Liu Y."/>
            <person name="Wang Y."/>
            <person name="Lin J."/>
            <person name="Xie Q."/>
            <person name="Bu W."/>
        </authorList>
    </citation>
    <scope>NUCLEOTIDE SEQUENCE</scope>
</reference>
<dbReference type="Gene3D" id="2.30.30.30">
    <property type="match status" value="1"/>
</dbReference>
<evidence type="ECO:0000256" key="2">
    <source>
        <dbReference type="ARBA" id="ARBA00022980"/>
    </source>
</evidence>
<evidence type="ECO:0000256" key="1">
    <source>
        <dbReference type="ARBA" id="ARBA00006592"/>
    </source>
</evidence>
<keyword evidence="2 8" id="KW-0689">Ribosomal protein</keyword>
<dbReference type="GO" id="GO:0022625">
    <property type="term" value="C:cytosolic large ribosomal subunit"/>
    <property type="evidence" value="ECO:0007669"/>
    <property type="project" value="TreeGrafter"/>
</dbReference>
<dbReference type="InterPro" id="IPR014722">
    <property type="entry name" value="Rib_uL2_dom2"/>
</dbReference>